<feature type="active site" description="Proton acceptor" evidence="3">
    <location>
        <position position="181"/>
    </location>
</feature>
<dbReference type="GO" id="GO:0030170">
    <property type="term" value="F:pyridoxal phosphate binding"/>
    <property type="evidence" value="ECO:0007669"/>
    <property type="project" value="TreeGrafter"/>
</dbReference>
<dbReference type="EMBL" id="CP030850">
    <property type="protein sequence ID" value="AXE19280.1"/>
    <property type="molecule type" value="Genomic_DNA"/>
</dbReference>
<keyword evidence="7" id="KW-1185">Reference proteome</keyword>
<evidence type="ECO:0000256" key="1">
    <source>
        <dbReference type="ARBA" id="ARBA00022898"/>
    </source>
</evidence>
<reference evidence="6 7" key="1">
    <citation type="submission" date="2018-07" db="EMBL/GenBank/DDBJ databases">
        <title>Genome sequencing of Runella.</title>
        <authorList>
            <person name="Baek M.-G."/>
            <person name="Yi H."/>
        </authorList>
    </citation>
    <scope>NUCLEOTIDE SEQUENCE [LARGE SCALE GENOMIC DNA]</scope>
    <source>
        <strain evidence="6 7">HYN0085</strain>
    </source>
</reference>
<dbReference type="AlphaFoldDB" id="A0A344TKV9"/>
<keyword evidence="6" id="KW-0032">Aminotransferase</keyword>
<dbReference type="Proteomes" id="UP000251993">
    <property type="component" value="Chromosome"/>
</dbReference>
<dbReference type="InterPro" id="IPR015424">
    <property type="entry name" value="PyrdxlP-dep_Trfase"/>
</dbReference>
<dbReference type="RefSeq" id="WP_114068063.1">
    <property type="nucleotide sequence ID" value="NZ_CP030850.1"/>
</dbReference>
<name>A0A344TKV9_9BACT</name>
<comment type="similarity">
    <text evidence="2 5">Belongs to the DegT/DnrJ/EryC1 family.</text>
</comment>
<dbReference type="CDD" id="cd00616">
    <property type="entry name" value="AHBA_syn"/>
    <property type="match status" value="1"/>
</dbReference>
<dbReference type="Pfam" id="PF01041">
    <property type="entry name" value="DegT_DnrJ_EryC1"/>
    <property type="match status" value="1"/>
</dbReference>
<protein>
    <submittedName>
        <fullName evidence="6">DegT/DnrJ/EryC1/StrS family aminotransferase</fullName>
    </submittedName>
</protein>
<evidence type="ECO:0000256" key="3">
    <source>
        <dbReference type="PIRSR" id="PIRSR000390-1"/>
    </source>
</evidence>
<accession>A0A344TKV9</accession>
<dbReference type="GO" id="GO:0000271">
    <property type="term" value="P:polysaccharide biosynthetic process"/>
    <property type="evidence" value="ECO:0007669"/>
    <property type="project" value="TreeGrafter"/>
</dbReference>
<gene>
    <name evidence="6" type="ORF">DR864_16740</name>
</gene>
<dbReference type="SUPFAM" id="SSF53383">
    <property type="entry name" value="PLP-dependent transferases"/>
    <property type="match status" value="1"/>
</dbReference>
<evidence type="ECO:0000256" key="5">
    <source>
        <dbReference type="RuleBase" id="RU004508"/>
    </source>
</evidence>
<organism evidence="6 7">
    <name type="scientific">Runella rosea</name>
    <dbReference type="NCBI Taxonomy" id="2259595"/>
    <lineage>
        <taxon>Bacteria</taxon>
        <taxon>Pseudomonadati</taxon>
        <taxon>Bacteroidota</taxon>
        <taxon>Cytophagia</taxon>
        <taxon>Cytophagales</taxon>
        <taxon>Spirosomataceae</taxon>
        <taxon>Runella</taxon>
    </lineage>
</organism>
<evidence type="ECO:0000256" key="4">
    <source>
        <dbReference type="PIRSR" id="PIRSR000390-2"/>
    </source>
</evidence>
<evidence type="ECO:0000313" key="6">
    <source>
        <dbReference type="EMBL" id="AXE19280.1"/>
    </source>
</evidence>
<dbReference type="InterPro" id="IPR000653">
    <property type="entry name" value="DegT/StrS_aminotransferase"/>
</dbReference>
<dbReference type="KEGG" id="run:DR864_16740"/>
<keyword evidence="1 4" id="KW-0663">Pyridoxal phosphate</keyword>
<evidence type="ECO:0000256" key="2">
    <source>
        <dbReference type="ARBA" id="ARBA00037999"/>
    </source>
</evidence>
<dbReference type="InterPro" id="IPR015421">
    <property type="entry name" value="PyrdxlP-dep_Trfase_major"/>
</dbReference>
<dbReference type="PIRSF" id="PIRSF000390">
    <property type="entry name" value="PLP_StrS"/>
    <property type="match status" value="1"/>
</dbReference>
<dbReference type="PANTHER" id="PTHR30244">
    <property type="entry name" value="TRANSAMINASE"/>
    <property type="match status" value="1"/>
</dbReference>
<dbReference type="GO" id="GO:0008483">
    <property type="term" value="F:transaminase activity"/>
    <property type="evidence" value="ECO:0007669"/>
    <property type="project" value="UniProtKB-KW"/>
</dbReference>
<sequence length="357" mass="40406">MINVTKTYLPDFDQYVSYLRKIWDKSLLTNNGPLAQELEQGLKEYLNVDHLYFCGNGTIVLQMALKLLDEPGEIITTPFSYVATTNVILWENSTPVFVDIDSHTYCINPDLIEAAITERTRAILATHVYGNACDVEAIEKIAKKHNLIVIYDGAHAFGATLNGRSLLSYGDFSTCSFHATKLFHTVEGGAIIANDAKWHDKLHLLRAFGHRGDDYYFVGINGKNSEVHAAMGLCNLPLVPQLIAARKAVCDLYTELLDWNHLEAPQWVEGLGRNYAYYPVVFESETKTLEVRDFLVKNEITPRRYFYPSLNKLPFLKDAESCPVSEDISLRVLCLPLHAELPHEDVRRISELINQIL</sequence>
<dbReference type="OrthoDB" id="9810913at2"/>
<proteinExistence type="inferred from homology"/>
<evidence type="ECO:0000313" key="7">
    <source>
        <dbReference type="Proteomes" id="UP000251993"/>
    </source>
</evidence>
<dbReference type="Gene3D" id="3.40.640.10">
    <property type="entry name" value="Type I PLP-dependent aspartate aminotransferase-like (Major domain)"/>
    <property type="match status" value="1"/>
</dbReference>
<dbReference type="PANTHER" id="PTHR30244:SF9">
    <property type="entry name" value="PROTEIN RV3402C"/>
    <property type="match status" value="1"/>
</dbReference>
<keyword evidence="6" id="KW-0808">Transferase</keyword>
<feature type="modified residue" description="N6-(pyridoxal phosphate)lysine" evidence="4">
    <location>
        <position position="181"/>
    </location>
</feature>